<evidence type="ECO:0008006" key="4">
    <source>
        <dbReference type="Google" id="ProtNLM"/>
    </source>
</evidence>
<dbReference type="RefSeq" id="WP_121935415.1">
    <property type="nucleotide sequence ID" value="NZ_RDOJ01000019.1"/>
</dbReference>
<gene>
    <name evidence="2" type="ORF">EAH69_11815</name>
</gene>
<evidence type="ECO:0000256" key="1">
    <source>
        <dbReference type="SAM" id="Phobius"/>
    </source>
</evidence>
<evidence type="ECO:0000313" key="3">
    <source>
        <dbReference type="Proteomes" id="UP000275348"/>
    </source>
</evidence>
<keyword evidence="1" id="KW-1133">Transmembrane helix</keyword>
<comment type="caution">
    <text evidence="2">The sequence shown here is derived from an EMBL/GenBank/DDBJ whole genome shotgun (WGS) entry which is preliminary data.</text>
</comment>
<protein>
    <recommendedName>
        <fullName evidence="4">DUF3592 domain-containing protein</fullName>
    </recommendedName>
</protein>
<accession>A0A3L9M2Z4</accession>
<keyword evidence="1" id="KW-0812">Transmembrane</keyword>
<name>A0A3L9M2Z4_9FLAO</name>
<organism evidence="2 3">
    <name type="scientific">Faecalibacter macacae</name>
    <dbReference type="NCBI Taxonomy" id="1859289"/>
    <lineage>
        <taxon>Bacteria</taxon>
        <taxon>Pseudomonadati</taxon>
        <taxon>Bacteroidota</taxon>
        <taxon>Flavobacteriia</taxon>
        <taxon>Flavobacteriales</taxon>
        <taxon>Weeksellaceae</taxon>
        <taxon>Faecalibacter</taxon>
    </lineage>
</organism>
<evidence type="ECO:0000313" key="2">
    <source>
        <dbReference type="EMBL" id="RLZ07131.1"/>
    </source>
</evidence>
<dbReference type="OrthoDB" id="893645at2"/>
<keyword evidence="1" id="KW-0472">Membrane</keyword>
<dbReference type="AlphaFoldDB" id="A0A3L9M2Z4"/>
<dbReference type="EMBL" id="RDOJ01000019">
    <property type="protein sequence ID" value="RLZ07131.1"/>
    <property type="molecule type" value="Genomic_DNA"/>
</dbReference>
<reference evidence="2 3" key="1">
    <citation type="submission" date="2018-10" db="EMBL/GenBank/DDBJ databases">
        <authorList>
            <person name="Chen X."/>
        </authorList>
    </citation>
    <scope>NUCLEOTIDE SEQUENCE [LARGE SCALE GENOMIC DNA]</scope>
    <source>
        <strain evidence="2 3">YIM 102668</strain>
    </source>
</reference>
<dbReference type="Proteomes" id="UP000275348">
    <property type="component" value="Unassembled WGS sequence"/>
</dbReference>
<proteinExistence type="predicted"/>
<sequence length="178" mass="20646">MVLSKYSSGASLSAESLEVLLRGFFYGLRFSIYALPTFKQTLTGIKFLNIYIYQNEKYIKNESSVWIMTKEIKDKILSLLTILLLSLIIMGIYFYLRNSRKEDIEIINNSFDFTKGIVIKKTVYKSRSINVKYIVNGKSYIESDGIDERDNINKGDSVMVKYSTEKPELMITQFNDNF</sequence>
<feature type="transmembrane region" description="Helical" evidence="1">
    <location>
        <begin position="76"/>
        <end position="96"/>
    </location>
</feature>
<keyword evidence="3" id="KW-1185">Reference proteome</keyword>